<protein>
    <submittedName>
        <fullName evidence="1">Uncharacterized protein</fullName>
    </submittedName>
</protein>
<dbReference type="AlphaFoldDB" id="A0A9P0MGB4"/>
<evidence type="ECO:0000313" key="1">
    <source>
        <dbReference type="EMBL" id="CAH2015889.1"/>
    </source>
</evidence>
<reference evidence="1" key="1">
    <citation type="submission" date="2022-03" db="EMBL/GenBank/DDBJ databases">
        <authorList>
            <person name="Sayadi A."/>
        </authorList>
    </citation>
    <scope>NUCLEOTIDE SEQUENCE</scope>
</reference>
<gene>
    <name evidence="1" type="ORF">ACAOBT_LOCUS35012</name>
</gene>
<accession>A0A9P0MGB4</accession>
<dbReference type="Proteomes" id="UP001152888">
    <property type="component" value="Unassembled WGS sequence"/>
</dbReference>
<comment type="caution">
    <text evidence="1">The sequence shown here is derived from an EMBL/GenBank/DDBJ whole genome shotgun (WGS) entry which is preliminary data.</text>
</comment>
<dbReference type="EMBL" id="CAKOFQ010008766">
    <property type="protein sequence ID" value="CAH2015889.1"/>
    <property type="molecule type" value="Genomic_DNA"/>
</dbReference>
<keyword evidence="2" id="KW-1185">Reference proteome</keyword>
<evidence type="ECO:0000313" key="2">
    <source>
        <dbReference type="Proteomes" id="UP001152888"/>
    </source>
</evidence>
<name>A0A9P0MGB4_ACAOB</name>
<organism evidence="1 2">
    <name type="scientific">Acanthoscelides obtectus</name>
    <name type="common">Bean weevil</name>
    <name type="synonym">Bruchus obtectus</name>
    <dbReference type="NCBI Taxonomy" id="200917"/>
    <lineage>
        <taxon>Eukaryota</taxon>
        <taxon>Metazoa</taxon>
        <taxon>Ecdysozoa</taxon>
        <taxon>Arthropoda</taxon>
        <taxon>Hexapoda</taxon>
        <taxon>Insecta</taxon>
        <taxon>Pterygota</taxon>
        <taxon>Neoptera</taxon>
        <taxon>Endopterygota</taxon>
        <taxon>Coleoptera</taxon>
        <taxon>Polyphaga</taxon>
        <taxon>Cucujiformia</taxon>
        <taxon>Chrysomeloidea</taxon>
        <taxon>Chrysomelidae</taxon>
        <taxon>Bruchinae</taxon>
        <taxon>Bruchini</taxon>
        <taxon>Acanthoscelides</taxon>
    </lineage>
</organism>
<sequence>MNFNHGFIKKINGYGTTGPINFTNINFIFYTSSTDTTVSTITIFRTKQRTLATTPVAHQTWTLPASIFTSLT</sequence>
<proteinExistence type="predicted"/>